<comment type="subcellular location">
    <subcellularLocation>
        <location evidence="3">Endoplasmic reticulum membrane</location>
        <topology evidence="3">Peripheral membrane protein</topology>
    </subcellularLocation>
    <subcellularLocation>
        <location evidence="2">Microsome membrane</location>
        <topology evidence="2">Peripheral membrane protein</topology>
    </subcellularLocation>
</comment>
<organism evidence="14 15">
    <name type="scientific">Psylliodes chrysocephalus</name>
    <dbReference type="NCBI Taxonomy" id="3402493"/>
    <lineage>
        <taxon>Eukaryota</taxon>
        <taxon>Metazoa</taxon>
        <taxon>Ecdysozoa</taxon>
        <taxon>Arthropoda</taxon>
        <taxon>Hexapoda</taxon>
        <taxon>Insecta</taxon>
        <taxon>Pterygota</taxon>
        <taxon>Neoptera</taxon>
        <taxon>Endopterygota</taxon>
        <taxon>Coleoptera</taxon>
        <taxon>Polyphaga</taxon>
        <taxon>Cucujiformia</taxon>
        <taxon>Chrysomeloidea</taxon>
        <taxon>Chrysomelidae</taxon>
        <taxon>Galerucinae</taxon>
        <taxon>Alticini</taxon>
        <taxon>Psylliodes</taxon>
    </lineage>
</organism>
<evidence type="ECO:0000313" key="15">
    <source>
        <dbReference type="Proteomes" id="UP001153636"/>
    </source>
</evidence>
<evidence type="ECO:0000256" key="4">
    <source>
        <dbReference type="ARBA" id="ARBA00010617"/>
    </source>
</evidence>
<accession>A0A9P0G6Y6</accession>
<evidence type="ECO:0000256" key="9">
    <source>
        <dbReference type="ARBA" id="ARBA00023002"/>
    </source>
</evidence>
<keyword evidence="11 13" id="KW-0503">Monooxygenase</keyword>
<dbReference type="GO" id="GO:0004497">
    <property type="term" value="F:monooxygenase activity"/>
    <property type="evidence" value="ECO:0007669"/>
    <property type="project" value="UniProtKB-KW"/>
</dbReference>
<dbReference type="InterPro" id="IPR001128">
    <property type="entry name" value="Cyt_P450"/>
</dbReference>
<dbReference type="Proteomes" id="UP001153636">
    <property type="component" value="Chromosome 1"/>
</dbReference>
<dbReference type="GO" id="GO:0020037">
    <property type="term" value="F:heme binding"/>
    <property type="evidence" value="ECO:0007669"/>
    <property type="project" value="InterPro"/>
</dbReference>
<protein>
    <recommendedName>
        <fullName evidence="16">Cytochrome P450</fullName>
    </recommendedName>
</protein>
<keyword evidence="6 12" id="KW-0479">Metal-binding</keyword>
<dbReference type="Gene3D" id="1.10.630.10">
    <property type="entry name" value="Cytochrome P450"/>
    <property type="match status" value="1"/>
</dbReference>
<proteinExistence type="inferred from homology"/>
<feature type="binding site" description="axial binding residue" evidence="12">
    <location>
        <position position="432"/>
    </location>
    <ligand>
        <name>heme</name>
        <dbReference type="ChEBI" id="CHEBI:30413"/>
    </ligand>
    <ligandPart>
        <name>Fe</name>
        <dbReference type="ChEBI" id="CHEBI:18248"/>
    </ligandPart>
</feature>
<evidence type="ECO:0008006" key="16">
    <source>
        <dbReference type="Google" id="ProtNLM"/>
    </source>
</evidence>
<evidence type="ECO:0000256" key="12">
    <source>
        <dbReference type="PIRSR" id="PIRSR602401-1"/>
    </source>
</evidence>
<evidence type="ECO:0000256" key="11">
    <source>
        <dbReference type="ARBA" id="ARBA00023033"/>
    </source>
</evidence>
<dbReference type="FunFam" id="1.10.630.10:FF:000182">
    <property type="entry name" value="Cytochrome P450 3A4"/>
    <property type="match status" value="1"/>
</dbReference>
<dbReference type="PRINTS" id="PR00385">
    <property type="entry name" value="P450"/>
</dbReference>
<keyword evidence="8" id="KW-0492">Microsome</keyword>
<evidence type="ECO:0000256" key="3">
    <source>
        <dbReference type="ARBA" id="ARBA00004406"/>
    </source>
</evidence>
<keyword evidence="9 13" id="KW-0560">Oxidoreductase</keyword>
<comment type="cofactor">
    <cofactor evidence="1 12">
        <name>heme</name>
        <dbReference type="ChEBI" id="CHEBI:30413"/>
    </cofactor>
</comment>
<dbReference type="Pfam" id="PF00067">
    <property type="entry name" value="p450"/>
    <property type="match status" value="1"/>
</dbReference>
<dbReference type="PANTHER" id="PTHR24291">
    <property type="entry name" value="CYTOCHROME P450 FAMILY 4"/>
    <property type="match status" value="1"/>
</dbReference>
<dbReference type="OrthoDB" id="1470350at2759"/>
<dbReference type="GO" id="GO:0016705">
    <property type="term" value="F:oxidoreductase activity, acting on paired donors, with incorporation or reduction of molecular oxygen"/>
    <property type="evidence" value="ECO:0007669"/>
    <property type="project" value="InterPro"/>
</dbReference>
<comment type="similarity">
    <text evidence="4 13">Belongs to the cytochrome P450 family.</text>
</comment>
<reference evidence="14" key="1">
    <citation type="submission" date="2022-01" db="EMBL/GenBank/DDBJ databases">
        <authorList>
            <person name="King R."/>
        </authorList>
    </citation>
    <scope>NUCLEOTIDE SEQUENCE</scope>
</reference>
<gene>
    <name evidence="14" type="ORF">PSYICH_LOCUS386</name>
</gene>
<keyword evidence="5 12" id="KW-0349">Heme</keyword>
<evidence type="ECO:0000313" key="14">
    <source>
        <dbReference type="EMBL" id="CAH1099037.1"/>
    </source>
</evidence>
<keyword evidence="10 12" id="KW-0408">Iron</keyword>
<dbReference type="SUPFAM" id="SSF48264">
    <property type="entry name" value="Cytochrome P450"/>
    <property type="match status" value="1"/>
</dbReference>
<keyword evidence="7" id="KW-0256">Endoplasmic reticulum</keyword>
<name>A0A9P0G6Y6_9CUCU</name>
<evidence type="ECO:0000256" key="5">
    <source>
        <dbReference type="ARBA" id="ARBA00022617"/>
    </source>
</evidence>
<dbReference type="InterPro" id="IPR002401">
    <property type="entry name" value="Cyt_P450_E_grp-I"/>
</dbReference>
<dbReference type="GO" id="GO:0005789">
    <property type="term" value="C:endoplasmic reticulum membrane"/>
    <property type="evidence" value="ECO:0007669"/>
    <property type="project" value="UniProtKB-SubCell"/>
</dbReference>
<dbReference type="PROSITE" id="PS00086">
    <property type="entry name" value="CYTOCHROME_P450"/>
    <property type="match status" value="1"/>
</dbReference>
<dbReference type="InterPro" id="IPR050196">
    <property type="entry name" value="Cytochrome_P450_Monoox"/>
</dbReference>
<dbReference type="EMBL" id="OV651813">
    <property type="protein sequence ID" value="CAH1099037.1"/>
    <property type="molecule type" value="Genomic_DNA"/>
</dbReference>
<keyword evidence="15" id="KW-1185">Reference proteome</keyword>
<dbReference type="GO" id="GO:0005506">
    <property type="term" value="F:iron ion binding"/>
    <property type="evidence" value="ECO:0007669"/>
    <property type="project" value="InterPro"/>
</dbReference>
<evidence type="ECO:0000256" key="13">
    <source>
        <dbReference type="RuleBase" id="RU000461"/>
    </source>
</evidence>
<dbReference type="InterPro" id="IPR017972">
    <property type="entry name" value="Cyt_P450_CS"/>
</dbReference>
<evidence type="ECO:0000256" key="8">
    <source>
        <dbReference type="ARBA" id="ARBA00022848"/>
    </source>
</evidence>
<evidence type="ECO:0000256" key="2">
    <source>
        <dbReference type="ARBA" id="ARBA00004174"/>
    </source>
</evidence>
<dbReference type="CDD" id="cd20628">
    <property type="entry name" value="CYP4"/>
    <property type="match status" value="1"/>
</dbReference>
<evidence type="ECO:0000256" key="7">
    <source>
        <dbReference type="ARBA" id="ARBA00022824"/>
    </source>
</evidence>
<dbReference type="AlphaFoldDB" id="A0A9P0G6Y6"/>
<dbReference type="InterPro" id="IPR036396">
    <property type="entry name" value="Cyt_P450_sf"/>
</dbReference>
<evidence type="ECO:0000256" key="10">
    <source>
        <dbReference type="ARBA" id="ARBA00023004"/>
    </source>
</evidence>
<dbReference type="PANTHER" id="PTHR24291:SF187">
    <property type="entry name" value="CYTOCHROME P450 4AE1-RELATED"/>
    <property type="match status" value="1"/>
</dbReference>
<evidence type="ECO:0000256" key="1">
    <source>
        <dbReference type="ARBA" id="ARBA00001971"/>
    </source>
</evidence>
<evidence type="ECO:0000256" key="6">
    <source>
        <dbReference type="ARBA" id="ARBA00022723"/>
    </source>
</evidence>
<dbReference type="PRINTS" id="PR00463">
    <property type="entry name" value="EP450I"/>
</dbReference>
<sequence length="484" mass="56585">MGALIGLIVVIVSILFLDWCYKVYKRNKQLEKIPGPWPIPFFGYKLPTNVFDLMRMFDDLTKKYGKTCKLYIGESLHVVTCDANLIEQVMKSNVHINKTKLYDISKPWLKDGLIVSAGDKWRQRRKLCIPSFHFSVIKNFFKIFKRSSETLIKRLGEQADKYVEIDAREFISKFSFEVIAESSFGIRMNVQNDENQDYIKSVDKYTEIIFTRAFSVWKRFDILFKLFSEDFKMHKSSLDIIDGVSKKIIQNKRDEYENGNVTEIKKNTSLIDQLMHNAKLPDDGVYEETNNFLFAGYDTTTTSLCFTLFELSKRMDVQEKLYEEIKLTLNNDFSKLSHENLNSMKYLDQVIKEMLRFRSPVPLIERVLEEDFKLGDIIYPKGTAITMLLYWLHRQEDYYPDPEKFDPERFNADNPQPPTFAYVPFSAGPRNCIGKNYALTEIKTVITRIIMEFIIEPVVGAKLELGLAGLLYSKYGFPIKIKKR</sequence>